<evidence type="ECO:0000313" key="5">
    <source>
        <dbReference type="Proteomes" id="UP000006727"/>
    </source>
</evidence>
<dbReference type="PANTHER" id="PTHR34459:SF3">
    <property type="entry name" value="OS01G0264500 PROTEIN"/>
    <property type="match status" value="1"/>
</dbReference>
<dbReference type="Proteomes" id="UP000006727">
    <property type="component" value="Chromosome 4"/>
</dbReference>
<dbReference type="EMBL" id="ABEU02000004">
    <property type="protein sequence ID" value="PNR55781.1"/>
    <property type="molecule type" value="Genomic_DNA"/>
</dbReference>
<reference evidence="3 5" key="2">
    <citation type="journal article" date="2018" name="Plant J.">
        <title>The Physcomitrella patens chromosome-scale assembly reveals moss genome structure and evolution.</title>
        <authorList>
            <person name="Lang D."/>
            <person name="Ullrich K.K."/>
            <person name="Murat F."/>
            <person name="Fuchs J."/>
            <person name="Jenkins J."/>
            <person name="Haas F.B."/>
            <person name="Piednoel M."/>
            <person name="Gundlach H."/>
            <person name="Van Bel M."/>
            <person name="Meyberg R."/>
            <person name="Vives C."/>
            <person name="Morata J."/>
            <person name="Symeonidi A."/>
            <person name="Hiss M."/>
            <person name="Muchero W."/>
            <person name="Kamisugi Y."/>
            <person name="Saleh O."/>
            <person name="Blanc G."/>
            <person name="Decker E.L."/>
            <person name="van Gessel N."/>
            <person name="Grimwood J."/>
            <person name="Hayes R.D."/>
            <person name="Graham S.W."/>
            <person name="Gunter L.E."/>
            <person name="McDaniel S.F."/>
            <person name="Hoernstein S.N.W."/>
            <person name="Larsson A."/>
            <person name="Li F.W."/>
            <person name="Perroud P.F."/>
            <person name="Phillips J."/>
            <person name="Ranjan P."/>
            <person name="Rokshar D.S."/>
            <person name="Rothfels C.J."/>
            <person name="Schneider L."/>
            <person name="Shu S."/>
            <person name="Stevenson D.W."/>
            <person name="Thummler F."/>
            <person name="Tillich M."/>
            <person name="Villarreal Aguilar J.C."/>
            <person name="Widiez T."/>
            <person name="Wong G.K."/>
            <person name="Wymore A."/>
            <person name="Zhang Y."/>
            <person name="Zimmer A.D."/>
            <person name="Quatrano R.S."/>
            <person name="Mayer K.F.X."/>
            <person name="Goodstein D."/>
            <person name="Casacuberta J.M."/>
            <person name="Vandepoele K."/>
            <person name="Reski R."/>
            <person name="Cuming A.C."/>
            <person name="Tuskan G.A."/>
            <person name="Maumus F."/>
            <person name="Salse J."/>
            <person name="Schmutz J."/>
            <person name="Rensing S.A."/>
        </authorList>
    </citation>
    <scope>NUCLEOTIDE SEQUENCE [LARGE SCALE GENOMIC DNA]</scope>
    <source>
        <strain evidence="4 5">cv. Gransden 2004</strain>
    </source>
</reference>
<feature type="transmembrane region" description="Helical" evidence="2">
    <location>
        <begin position="58"/>
        <end position="78"/>
    </location>
</feature>
<evidence type="ECO:0008006" key="6">
    <source>
        <dbReference type="Google" id="ProtNLM"/>
    </source>
</evidence>
<reference evidence="3 5" key="1">
    <citation type="journal article" date="2008" name="Science">
        <title>The Physcomitrella genome reveals evolutionary insights into the conquest of land by plants.</title>
        <authorList>
            <person name="Rensing S."/>
            <person name="Lang D."/>
            <person name="Zimmer A."/>
            <person name="Terry A."/>
            <person name="Salamov A."/>
            <person name="Shapiro H."/>
            <person name="Nishiyama T."/>
            <person name="Perroud P.-F."/>
            <person name="Lindquist E."/>
            <person name="Kamisugi Y."/>
            <person name="Tanahashi T."/>
            <person name="Sakakibara K."/>
            <person name="Fujita T."/>
            <person name="Oishi K."/>
            <person name="Shin-I T."/>
            <person name="Kuroki Y."/>
            <person name="Toyoda A."/>
            <person name="Suzuki Y."/>
            <person name="Hashimoto A."/>
            <person name="Yamaguchi K."/>
            <person name="Sugano A."/>
            <person name="Kohara Y."/>
            <person name="Fujiyama A."/>
            <person name="Anterola A."/>
            <person name="Aoki S."/>
            <person name="Ashton N."/>
            <person name="Barbazuk W.B."/>
            <person name="Barker E."/>
            <person name="Bennetzen J."/>
            <person name="Bezanilla M."/>
            <person name="Blankenship R."/>
            <person name="Cho S.H."/>
            <person name="Dutcher S."/>
            <person name="Estelle M."/>
            <person name="Fawcett J.A."/>
            <person name="Gundlach H."/>
            <person name="Hanada K."/>
            <person name="Heyl A."/>
            <person name="Hicks K.A."/>
            <person name="Hugh J."/>
            <person name="Lohr M."/>
            <person name="Mayer K."/>
            <person name="Melkozernov A."/>
            <person name="Murata T."/>
            <person name="Nelson D."/>
            <person name="Pils B."/>
            <person name="Prigge M."/>
            <person name="Reiss B."/>
            <person name="Renner T."/>
            <person name="Rombauts S."/>
            <person name="Rushton P."/>
            <person name="Sanderfoot A."/>
            <person name="Schween G."/>
            <person name="Shiu S.-H."/>
            <person name="Stueber K."/>
            <person name="Theodoulou F.L."/>
            <person name="Tu H."/>
            <person name="Van de Peer Y."/>
            <person name="Verrier P.J."/>
            <person name="Waters E."/>
            <person name="Wood A."/>
            <person name="Yang L."/>
            <person name="Cove D."/>
            <person name="Cuming A."/>
            <person name="Hasebe M."/>
            <person name="Lucas S."/>
            <person name="Mishler D.B."/>
            <person name="Reski R."/>
            <person name="Grigoriev I."/>
            <person name="Quatrano R.S."/>
            <person name="Boore J.L."/>
        </authorList>
    </citation>
    <scope>NUCLEOTIDE SEQUENCE [LARGE SCALE GENOMIC DNA]</scope>
    <source>
        <strain evidence="4 5">cv. Gransden 2004</strain>
    </source>
</reference>
<accession>A0A2K1KPV3</accession>
<keyword evidence="2" id="KW-0812">Transmembrane</keyword>
<dbReference type="EnsemblPlants" id="Pp3c4_24240V3.1">
    <property type="protein sequence ID" value="Pp3c4_24240V3.1"/>
    <property type="gene ID" value="Pp3c4_24240"/>
</dbReference>
<evidence type="ECO:0000313" key="4">
    <source>
        <dbReference type="EnsemblPlants" id="Pp3c4_24240V3.1"/>
    </source>
</evidence>
<dbReference type="OrthoDB" id="1931581at2759"/>
<dbReference type="GeneID" id="112280933"/>
<keyword evidence="2" id="KW-0472">Membrane</keyword>
<feature type="transmembrane region" description="Helical" evidence="2">
    <location>
        <begin position="90"/>
        <end position="116"/>
    </location>
</feature>
<evidence type="ECO:0000256" key="1">
    <source>
        <dbReference type="SAM" id="MobiDB-lite"/>
    </source>
</evidence>
<dbReference type="Gramene" id="Pp3c4_24240V3.1">
    <property type="protein sequence ID" value="Pp3c4_24240V3.1"/>
    <property type="gene ID" value="Pp3c4_24240"/>
</dbReference>
<feature type="region of interest" description="Disordered" evidence="1">
    <location>
        <begin position="152"/>
        <end position="171"/>
    </location>
</feature>
<organism evidence="3">
    <name type="scientific">Physcomitrium patens</name>
    <name type="common">Spreading-leaved earth moss</name>
    <name type="synonym">Physcomitrella patens</name>
    <dbReference type="NCBI Taxonomy" id="3218"/>
    <lineage>
        <taxon>Eukaryota</taxon>
        <taxon>Viridiplantae</taxon>
        <taxon>Streptophyta</taxon>
        <taxon>Embryophyta</taxon>
        <taxon>Bryophyta</taxon>
        <taxon>Bryophytina</taxon>
        <taxon>Bryopsida</taxon>
        <taxon>Funariidae</taxon>
        <taxon>Funariales</taxon>
        <taxon>Funariaceae</taxon>
        <taxon>Physcomitrium</taxon>
    </lineage>
</organism>
<gene>
    <name evidence="4" type="primary">LOC112280933</name>
    <name evidence="3" type="ORF">PHYPA_006678</name>
</gene>
<name>A0A2K1KPV3_PHYPA</name>
<evidence type="ECO:0000313" key="3">
    <source>
        <dbReference type="EMBL" id="PNR55781.1"/>
    </source>
</evidence>
<protein>
    <recommendedName>
        <fullName evidence="6">Gb protein</fullName>
    </recommendedName>
</protein>
<proteinExistence type="predicted"/>
<keyword evidence="2" id="KW-1133">Transmembrane helix</keyword>
<evidence type="ECO:0000256" key="2">
    <source>
        <dbReference type="SAM" id="Phobius"/>
    </source>
</evidence>
<dbReference type="AlphaFoldDB" id="A0A2K1KPV3"/>
<dbReference type="EnsemblPlants" id="Pp3c4_24240V3.2">
    <property type="protein sequence ID" value="Pp3c4_24240V3.2"/>
    <property type="gene ID" value="Pp3c4_24240"/>
</dbReference>
<reference evidence="4" key="3">
    <citation type="submission" date="2020-12" db="UniProtKB">
        <authorList>
            <consortium name="EnsemblPlants"/>
        </authorList>
    </citation>
    <scope>IDENTIFICATION</scope>
</reference>
<keyword evidence="5" id="KW-1185">Reference proteome</keyword>
<sequence>MASREALEESKNLDSSLYHAPTLRPGIGSPRCPRCSAPLSKDLQASGWTIAPFMRESFAMVGTAAGGTLSSFYAFNAVMPHVKKRVGGPIWWQFVVGLPPVLVFSVGCAGLAGGALPALAQLSVSTYHAASAQSHSAISAITMRVEERGTNALMPQSSNQNPSQSPVNHKS</sequence>
<dbReference type="PANTHER" id="PTHR34459">
    <property type="entry name" value="OS01G0264500 PROTEIN"/>
    <property type="match status" value="1"/>
</dbReference>
<dbReference type="Gramene" id="Pp3c4_24240V3.2">
    <property type="protein sequence ID" value="Pp3c4_24240V3.2"/>
    <property type="gene ID" value="Pp3c4_24240"/>
</dbReference>
<feature type="compositionally biased region" description="Low complexity" evidence="1">
    <location>
        <begin position="155"/>
        <end position="171"/>
    </location>
</feature>
<dbReference type="PaxDb" id="3218-PP1S60_173V6.1"/>
<dbReference type="RefSeq" id="XP_024372663.1">
    <property type="nucleotide sequence ID" value="XM_024516895.2"/>
</dbReference>